<accession>A0AAI9SWJ1</accession>
<evidence type="ECO:0000313" key="6">
    <source>
        <dbReference type="EMBL" id="KAI3404179.2"/>
    </source>
</evidence>
<dbReference type="GO" id="GO:0005783">
    <property type="term" value="C:endoplasmic reticulum"/>
    <property type="evidence" value="ECO:0007669"/>
    <property type="project" value="UniProtKB-SubCell"/>
</dbReference>
<comment type="caution">
    <text evidence="6">The sequence shown here is derived from an EMBL/GenBank/DDBJ whole genome shotgun (WGS) entry which is preliminary data.</text>
</comment>
<dbReference type="AlphaFoldDB" id="A0AAI9SWJ1"/>
<keyword evidence="4" id="KW-0653">Protein transport</keyword>
<keyword evidence="7" id="KW-1185">Reference proteome</keyword>
<dbReference type="GeneID" id="73380696"/>
<dbReference type="Pfam" id="PF08314">
    <property type="entry name" value="Sec39"/>
    <property type="match status" value="1"/>
</dbReference>
<organism evidence="6 7">
    <name type="scientific">Candida oxycetoniae</name>
    <dbReference type="NCBI Taxonomy" id="497107"/>
    <lineage>
        <taxon>Eukaryota</taxon>
        <taxon>Fungi</taxon>
        <taxon>Dikarya</taxon>
        <taxon>Ascomycota</taxon>
        <taxon>Saccharomycotina</taxon>
        <taxon>Pichiomycetes</taxon>
        <taxon>Debaryomycetaceae</taxon>
        <taxon>Candida/Lodderomyces clade</taxon>
        <taxon>Candida</taxon>
    </lineage>
</organism>
<dbReference type="Proteomes" id="UP001202479">
    <property type="component" value="Unassembled WGS sequence"/>
</dbReference>
<dbReference type="GO" id="GO:0006890">
    <property type="term" value="P:retrograde vesicle-mediated transport, Golgi to endoplasmic reticulum"/>
    <property type="evidence" value="ECO:0007669"/>
    <property type="project" value="InterPro"/>
</dbReference>
<name>A0AAI9SWJ1_9ASCO</name>
<evidence type="ECO:0000256" key="2">
    <source>
        <dbReference type="ARBA" id="ARBA00022448"/>
    </source>
</evidence>
<dbReference type="PANTHER" id="PTHR40787">
    <property type="entry name" value="SECRETED PROTEIN"/>
    <property type="match status" value="1"/>
</dbReference>
<protein>
    <recommendedName>
        <fullName evidence="5">Sec39 domain-containing protein</fullName>
    </recommendedName>
</protein>
<evidence type="ECO:0000256" key="4">
    <source>
        <dbReference type="ARBA" id="ARBA00022927"/>
    </source>
</evidence>
<evidence type="ECO:0000256" key="3">
    <source>
        <dbReference type="ARBA" id="ARBA00022824"/>
    </source>
</evidence>
<dbReference type="GO" id="GO:0015031">
    <property type="term" value="P:protein transport"/>
    <property type="evidence" value="ECO:0007669"/>
    <property type="project" value="UniProtKB-KW"/>
</dbReference>
<dbReference type="InterPro" id="IPR013244">
    <property type="entry name" value="Sec39_domain"/>
</dbReference>
<proteinExistence type="predicted"/>
<dbReference type="EMBL" id="JAHUZD010000107">
    <property type="protein sequence ID" value="KAI3404179.2"/>
    <property type="molecule type" value="Genomic_DNA"/>
</dbReference>
<gene>
    <name evidence="6" type="ORF">KGF56_003079</name>
</gene>
<keyword evidence="3" id="KW-0256">Endoplasmic reticulum</keyword>
<feature type="domain" description="Sec39" evidence="5">
    <location>
        <begin position="47"/>
        <end position="742"/>
    </location>
</feature>
<sequence length="796" mass="91996">MEEQRSKRPLERSLDASLYVSLVQVLSSSLSQDYEQLLSQLRIVKARLINFRPYYVTKANLLNTLLVYTYPETIPYSLVSEIAEFILSEIEIVEAEDATYPFQSIENETSLIQTADDLLIDTNSKSQALGFEYDESIDANMNLLRFIQAKTFDLSRSYRDLNEISGLFENVDFKEFRLWQQGVIEPYKYYWTHFGSIYQSESISSHAYLKSHSLQEHFDILVHPIDSDQVHSVKSWFQYTILPILSHYDFDLEPLESWMFTKYHGSVQQKFELWNIGIKMLANQLGISKIQNIVEKYLVMCYYNAFILQASAISSVDLTKLYDIISETLSAIVCDDTAVEPPSLQFDWQSSITAATFDEFSSIHNPLHPLFQIKYTAFLRDAIATCQRLFPISKLTLDKYLELKFNSNDSSLQKEVSKITCNINASNSQQLIQMVEVFQKVFVPRGKKANVVNYILLERLLTANLFDQVTLLLKDGGFDLSTKEIYELVMEKFWESFNQATNINDKIGHLHQSRKCLDLVENQNPTQSDLSEANRKEIVKLKHLFKAMSAMKNFKIVVEKNKPFTPSQLIKFSGQITNNQIDEKNCFHLITIILEQNAKSYLAFEKLFRILNDLLLYFDNLDLVESNFYFNKLKSACIESALVDNNFSFAYDQSIELFEHFAATTNIDEFWLTFYQVGKFVSPDWLESDESDILGIWIKQRQILSLTLQRINCGDHVTIVLDQWNNLNRQIEKHCSEKEVYQAKTSYDYEPQAQQPITSITQGLITDATKRSNNASEKISNLFVSGLGWAIGATKQ</sequence>
<evidence type="ECO:0000313" key="7">
    <source>
        <dbReference type="Proteomes" id="UP001202479"/>
    </source>
</evidence>
<comment type="subcellular location">
    <subcellularLocation>
        <location evidence="1">Endoplasmic reticulum</location>
    </subcellularLocation>
</comment>
<reference evidence="6" key="1">
    <citation type="journal article" date="2022" name="DNA Res.">
        <title>Genome analysis of five recently described species of the CUG-Ser clade uncovers Candida theae as a new hybrid lineage with pathogenic potential in the Candida parapsilosis species complex.</title>
        <authorList>
            <person name="Mixao V."/>
            <person name="Del Olmo V."/>
            <person name="Hegedusova E."/>
            <person name="Saus E."/>
            <person name="Pryszcz L."/>
            <person name="Cillingova A."/>
            <person name="Nosek J."/>
            <person name="Gabaldon T."/>
        </authorList>
    </citation>
    <scope>NUCLEOTIDE SEQUENCE</scope>
    <source>
        <strain evidence="6">CBS 10844</strain>
    </source>
</reference>
<evidence type="ECO:0000259" key="5">
    <source>
        <dbReference type="Pfam" id="PF08314"/>
    </source>
</evidence>
<evidence type="ECO:0000256" key="1">
    <source>
        <dbReference type="ARBA" id="ARBA00004240"/>
    </source>
</evidence>
<dbReference type="PANTHER" id="PTHR40787:SF3">
    <property type="entry name" value="PROTEIN TRANSPORT PROTEIN SEC39"/>
    <property type="match status" value="1"/>
</dbReference>
<dbReference type="RefSeq" id="XP_049179924.1">
    <property type="nucleotide sequence ID" value="XM_049324375.1"/>
</dbReference>
<keyword evidence="2" id="KW-0813">Transport</keyword>